<proteinExistence type="predicted"/>
<gene>
    <name evidence="1" type="ORF">MW7_000810</name>
</gene>
<organism evidence="1 2">
    <name type="scientific">Imbroritus primus</name>
    <dbReference type="NCBI Taxonomy" id="3058603"/>
    <lineage>
        <taxon>Bacteria</taxon>
        <taxon>Pseudomonadati</taxon>
        <taxon>Pseudomonadota</taxon>
        <taxon>Betaproteobacteria</taxon>
        <taxon>Burkholderiales</taxon>
        <taxon>Burkholderiaceae</taxon>
        <taxon>Imbroritus</taxon>
    </lineage>
</organism>
<keyword evidence="2" id="KW-1185">Reference proteome</keyword>
<evidence type="ECO:0000313" key="2">
    <source>
        <dbReference type="Proteomes" id="UP000004277"/>
    </source>
</evidence>
<name>A0ACD3STV7_9BURK</name>
<sequence length="164" mass="17459">MAADTAATPRSALSLCHTPDGGVAFLGRAQSGCELVAPAATGNPNPERWMSWMGPTGRVLYLDRQSVVHDGTKLGLVLMRNLPSAAGDDGVIRTAHGETIRSSLKRVVFDCLSSTYAVFEQSLFGKRYAAGKPLMTFRYPGGKARPVTENGALAQLASRFCSAR</sequence>
<accession>A0ACD3STV7</accession>
<comment type="caution">
    <text evidence="1">The sequence shown here is derived from an EMBL/GenBank/DDBJ whole genome shotgun (WGS) entry which is preliminary data.</text>
</comment>
<dbReference type="Proteomes" id="UP000004277">
    <property type="component" value="Unassembled WGS sequence"/>
</dbReference>
<evidence type="ECO:0000313" key="1">
    <source>
        <dbReference type="EMBL" id="TMS59719.1"/>
    </source>
</evidence>
<protein>
    <submittedName>
        <fullName evidence="1">Uncharacterized protein</fullName>
    </submittedName>
</protein>
<dbReference type="EMBL" id="AKCV02000004">
    <property type="protein sequence ID" value="TMS59719.1"/>
    <property type="molecule type" value="Genomic_DNA"/>
</dbReference>
<reference evidence="1" key="1">
    <citation type="submission" date="2019-05" db="EMBL/GenBank/DDBJ databases">
        <title>Revised genome assembly of Burkholderiaceae (previously Ralstonia) sp. PBA.</title>
        <authorList>
            <person name="Gan H.M."/>
        </authorList>
    </citation>
    <scope>NUCLEOTIDE SEQUENCE</scope>
    <source>
        <strain evidence="1">PBA</strain>
    </source>
</reference>